<proteinExistence type="predicted"/>
<evidence type="ECO:0000313" key="3">
    <source>
        <dbReference type="Proteomes" id="UP000007485"/>
    </source>
</evidence>
<dbReference type="GeneID" id="10289135"/>
<organism evidence="2 3">
    <name type="scientific">Vulcanisaeta moutnovskia (strain 768-28)</name>
    <dbReference type="NCBI Taxonomy" id="985053"/>
    <lineage>
        <taxon>Archaea</taxon>
        <taxon>Thermoproteota</taxon>
        <taxon>Thermoprotei</taxon>
        <taxon>Thermoproteales</taxon>
        <taxon>Thermoproteaceae</taxon>
        <taxon>Vulcanisaeta</taxon>
    </lineage>
</organism>
<dbReference type="HOGENOM" id="CLU_082641_1_0_2"/>
<dbReference type="CDD" id="cd09742">
    <property type="entry name" value="Csm6_III-A"/>
    <property type="match status" value="1"/>
</dbReference>
<sequence length="293" mass="32772">MLRIAILSTVGTSLLGNIERNINRLGLSQVSREVFGRQPSRLSINDELQGQFERWAEEGGDVLEDAVKALSTDPAGFSAELNSIIAFLRSLPARHVINELRLQFYPTDTGTSRFCARAITEYLRRYGNEFRGLTGIPTSAALVVDDSVTLKGFGRDVDWFREGLVDLMDKFVGRVIELRRGGYRVVVNPTGGFKPESAYLTLMAMLAGAWRVIYIHETFREIVELPMLPITIDPRYVDALTQIMKGKGTSKGILQQLGIDVEDLADKELVGITDSEVHVKEWVKKLLEILTNK</sequence>
<accession>F0QTH5</accession>
<dbReference type="AlphaFoldDB" id="F0QTH5"/>
<dbReference type="InterPro" id="IPR013442">
    <property type="entry name" value="SSO1393-like"/>
</dbReference>
<dbReference type="RefSeq" id="WP_013604850.1">
    <property type="nucleotide sequence ID" value="NC_015151.1"/>
</dbReference>
<protein>
    <submittedName>
        <fullName evidence="2">APE2256 family CRISPR-associated protein</fullName>
    </submittedName>
</protein>
<dbReference type="NCBIfam" id="TIGR02619">
    <property type="entry name" value="putative CRISPR-associated protein, APE2256 family"/>
    <property type="match status" value="1"/>
</dbReference>
<dbReference type="EMBL" id="CP002529">
    <property type="protein sequence ID" value="ADY01688.1"/>
    <property type="molecule type" value="Genomic_DNA"/>
</dbReference>
<dbReference type="Gene3D" id="1.10.196.30">
    <property type="match status" value="1"/>
</dbReference>
<dbReference type="KEGG" id="vmo:VMUT_1483"/>
<evidence type="ECO:0000313" key="2">
    <source>
        <dbReference type="EMBL" id="ADY01688.1"/>
    </source>
</evidence>
<keyword evidence="3" id="KW-1185">Reference proteome</keyword>
<reference evidence="2 3" key="1">
    <citation type="journal article" date="2011" name="J. Bacteriol.">
        <title>Complete genome sequence of 'Vulcanisaeta moutnovskia' strain 768-28, a novel member of the hyperthermophilic crenarchaeal genus vulcanisaeta.</title>
        <authorList>
            <person name="Gumerov V.M."/>
            <person name="Mardanov A.V."/>
            <person name="Beletsky A.V."/>
            <person name="Prokofeva M.I."/>
            <person name="Bonch-Osmolovskaya E.A."/>
            <person name="Ravin N.V."/>
            <person name="Skryabin K.G."/>
        </authorList>
    </citation>
    <scope>NUCLEOTIDE SEQUENCE [LARGE SCALE GENOMIC DNA]</scope>
    <source>
        <strain evidence="2 3">768-28</strain>
    </source>
</reference>
<gene>
    <name evidence="2" type="ordered locus">VMUT_1483</name>
</gene>
<dbReference type="Proteomes" id="UP000007485">
    <property type="component" value="Chromosome"/>
</dbReference>
<dbReference type="STRING" id="985053.VMUT_1483"/>
<dbReference type="Pfam" id="PF09651">
    <property type="entry name" value="Cas_APE2256"/>
    <property type="match status" value="1"/>
</dbReference>
<feature type="domain" description="CRISPR system ring nuclease SSO1393-like" evidence="1">
    <location>
        <begin position="77"/>
        <end position="228"/>
    </location>
</feature>
<name>F0QTH5_VULM7</name>
<dbReference type="eggNOG" id="arCOG01935">
    <property type="taxonomic scope" value="Archaea"/>
</dbReference>
<evidence type="ECO:0000259" key="1">
    <source>
        <dbReference type="Pfam" id="PF09651"/>
    </source>
</evidence>
<dbReference type="OrthoDB" id="43371at2157"/>
<dbReference type="Gene3D" id="3.40.50.10770">
    <property type="entry name" value="Hypothetical protein VC1899 like domain (Restriction endonuclease-like)"/>
    <property type="match status" value="1"/>
</dbReference>